<keyword evidence="3" id="KW-0997">Cell inner membrane</keyword>
<dbReference type="Gene3D" id="1.10.4030.10">
    <property type="entry name" value="Porin chaperone SurA, peptide-binding domain"/>
    <property type="match status" value="1"/>
</dbReference>
<evidence type="ECO:0000256" key="1">
    <source>
        <dbReference type="ARBA" id="ARBA00004382"/>
    </source>
</evidence>
<comment type="subcellular location">
    <subcellularLocation>
        <location evidence="1">Cell inner membrane</location>
        <topology evidence="1">Single-pass type II membrane protein</topology>
        <orientation evidence="1">Periplasmic side</orientation>
    </subcellularLocation>
</comment>
<evidence type="ECO:0000256" key="7">
    <source>
        <dbReference type="ARBA" id="ARBA00023186"/>
    </source>
</evidence>
<comment type="similarity">
    <text evidence="8">Belongs to the PpiD chaperone family.</text>
</comment>
<dbReference type="InterPro" id="IPR027304">
    <property type="entry name" value="Trigger_fact/SurA_dom_sf"/>
</dbReference>
<keyword evidence="4 12" id="KW-0812">Transmembrane</keyword>
<dbReference type="InterPro" id="IPR052029">
    <property type="entry name" value="PpiD_chaperone"/>
</dbReference>
<dbReference type="PANTHER" id="PTHR47529">
    <property type="entry name" value="PEPTIDYL-PROLYL CIS-TRANS ISOMERASE D"/>
    <property type="match status" value="1"/>
</dbReference>
<name>A0ABT1MER2_9BACT</name>
<keyword evidence="5 12" id="KW-1133">Transmembrane helix</keyword>
<evidence type="ECO:0000256" key="5">
    <source>
        <dbReference type="ARBA" id="ARBA00022989"/>
    </source>
</evidence>
<evidence type="ECO:0000313" key="15">
    <source>
        <dbReference type="Proteomes" id="UP001205603"/>
    </source>
</evidence>
<evidence type="ECO:0000256" key="8">
    <source>
        <dbReference type="ARBA" id="ARBA00038408"/>
    </source>
</evidence>
<dbReference type="PROSITE" id="PS01096">
    <property type="entry name" value="PPIC_PPIASE_1"/>
    <property type="match status" value="1"/>
</dbReference>
<dbReference type="InterPro" id="IPR000297">
    <property type="entry name" value="PPIase_PpiC"/>
</dbReference>
<dbReference type="PANTHER" id="PTHR47529:SF1">
    <property type="entry name" value="PERIPLASMIC CHAPERONE PPID"/>
    <property type="match status" value="1"/>
</dbReference>
<dbReference type="InterPro" id="IPR046357">
    <property type="entry name" value="PPIase_dom_sf"/>
</dbReference>
<dbReference type="RefSeq" id="WP_255025770.1">
    <property type="nucleotide sequence ID" value="NZ_JANDHW010000002.1"/>
</dbReference>
<proteinExistence type="inferred from homology"/>
<keyword evidence="11" id="KW-0697">Rotamase</keyword>
<evidence type="ECO:0000256" key="4">
    <source>
        <dbReference type="ARBA" id="ARBA00022692"/>
    </source>
</evidence>
<feature type="transmembrane region" description="Helical" evidence="12">
    <location>
        <begin position="12"/>
        <end position="31"/>
    </location>
</feature>
<keyword evidence="7" id="KW-0143">Chaperone</keyword>
<evidence type="ECO:0000256" key="12">
    <source>
        <dbReference type="SAM" id="Phobius"/>
    </source>
</evidence>
<dbReference type="Proteomes" id="UP001205603">
    <property type="component" value="Unassembled WGS sequence"/>
</dbReference>
<keyword evidence="11" id="KW-0413">Isomerase</keyword>
<evidence type="ECO:0000259" key="13">
    <source>
        <dbReference type="PROSITE" id="PS50198"/>
    </source>
</evidence>
<dbReference type="EMBL" id="JANDHW010000002">
    <property type="protein sequence ID" value="MCP9611112.1"/>
    <property type="molecule type" value="Genomic_DNA"/>
</dbReference>
<evidence type="ECO:0000256" key="2">
    <source>
        <dbReference type="ARBA" id="ARBA00022475"/>
    </source>
</evidence>
<evidence type="ECO:0000313" key="14">
    <source>
        <dbReference type="EMBL" id="MCP9611112.1"/>
    </source>
</evidence>
<keyword evidence="2" id="KW-1003">Cell membrane</keyword>
<accession>A0ABT1MER2</accession>
<dbReference type="SUPFAM" id="SSF109998">
    <property type="entry name" value="Triger factor/SurA peptide-binding domain-like"/>
    <property type="match status" value="1"/>
</dbReference>
<evidence type="ECO:0000256" key="9">
    <source>
        <dbReference type="ARBA" id="ARBA00040743"/>
    </source>
</evidence>
<dbReference type="SUPFAM" id="SSF54534">
    <property type="entry name" value="FKBP-like"/>
    <property type="match status" value="1"/>
</dbReference>
<protein>
    <recommendedName>
        <fullName evidence="9">Periplasmic chaperone PpiD</fullName>
    </recommendedName>
    <alternativeName>
        <fullName evidence="10">Periplasmic folding chaperone</fullName>
    </alternativeName>
</protein>
<evidence type="ECO:0000256" key="3">
    <source>
        <dbReference type="ARBA" id="ARBA00022519"/>
    </source>
</evidence>
<comment type="caution">
    <text evidence="14">The sequence shown here is derived from an EMBL/GenBank/DDBJ whole genome shotgun (WGS) entry which is preliminary data.</text>
</comment>
<feature type="domain" description="PpiC" evidence="13">
    <location>
        <begin position="357"/>
        <end position="455"/>
    </location>
</feature>
<dbReference type="Pfam" id="PF13616">
    <property type="entry name" value="Rotamase_3"/>
    <property type="match status" value="1"/>
</dbReference>
<keyword evidence="6 12" id="KW-0472">Membrane</keyword>
<dbReference type="InterPro" id="IPR023058">
    <property type="entry name" value="PPIase_PpiC_CS"/>
</dbReference>
<evidence type="ECO:0000256" key="6">
    <source>
        <dbReference type="ARBA" id="ARBA00023136"/>
    </source>
</evidence>
<keyword evidence="15" id="KW-1185">Reference proteome</keyword>
<reference evidence="14 15" key="1">
    <citation type="submission" date="2022-07" db="EMBL/GenBank/DDBJ databases">
        <title>Fecal culturing of patients with breast cancer.</title>
        <authorList>
            <person name="Teng N.M.Y."/>
            <person name="Kiu R."/>
            <person name="Evans R."/>
            <person name="Baker D.J."/>
            <person name="Zenner C."/>
            <person name="Robinson S.D."/>
            <person name="Hall L.J."/>
        </authorList>
    </citation>
    <scope>NUCLEOTIDE SEQUENCE [LARGE SCALE GENOMIC DNA]</scope>
    <source>
        <strain evidence="14 15">LH1063</strain>
    </source>
</reference>
<dbReference type="PROSITE" id="PS50198">
    <property type="entry name" value="PPIC_PPIASE_2"/>
    <property type="match status" value="1"/>
</dbReference>
<dbReference type="Pfam" id="PF13623">
    <property type="entry name" value="SurA_N_2"/>
    <property type="match status" value="1"/>
</dbReference>
<evidence type="ECO:0000256" key="10">
    <source>
        <dbReference type="ARBA" id="ARBA00042775"/>
    </source>
</evidence>
<dbReference type="Gene3D" id="3.10.50.40">
    <property type="match status" value="1"/>
</dbReference>
<gene>
    <name evidence="14" type="ORF">NMU02_03270</name>
</gene>
<evidence type="ECO:0000256" key="11">
    <source>
        <dbReference type="PROSITE-ProRule" id="PRU00278"/>
    </source>
</evidence>
<organism evidence="14 15">
    <name type="scientific">Coprobacter tertius</name>
    <dbReference type="NCBI Taxonomy" id="2944915"/>
    <lineage>
        <taxon>Bacteria</taxon>
        <taxon>Pseudomonadati</taxon>
        <taxon>Bacteroidota</taxon>
        <taxon>Bacteroidia</taxon>
        <taxon>Bacteroidales</taxon>
        <taxon>Barnesiellaceae</taxon>
        <taxon>Coprobacter</taxon>
    </lineage>
</organism>
<sequence length="710" mass="79196">MATLEKIRGKAGLLVTVIGVALLAFIVGDLLNSGHTFFRMNQDKVAVVNGKRITVEEFQNRVNQRTEEMQNMYKRYGMSLPEGAAASINKEVFDQMINELLLQDETAKLGITVSKQELADLLQGDNIVPEVKQLFTDPNTGVFDKQFLLSFLNMILNGTNANMSEEEARQLEQQRQMWINLEKNVKQQRLVQKFYTLMSKSVVPNKLDIEAAYEDGKTSADFIYAMQPYSSIADSTVKISDSELKELYNKEKENFKREEQRVVKYFTVDIVPSKADFKATEDRINSLKANFASTKDVAGMLSFNTDVPYVDAYVSERSMDADMKNFVTKAQINDVEGPIFDNNSYKMYRLMGRTVGPDSVKVRHIMFPLQNDPQITARYDSVYKVAKNGGDFAALARQFSGDRNSASNGGDMGWMTEVSASQLGQKFVSAIFSAAKGSVFTVESPYGKHIVEVTERTANVPKAKVAQLVLTVRPSSETYSNLYNGISQYIATNNKVDSFEKNASEKGYNISTADLTRDDIGLGSVRDARKVIKWAFNAKKGDISEIFNTENKFLVGVLANIVKEGYASPKDVENQLKMQLMADKKADIIMNALKEKGASSIDSYAQAMSSKVDTAKFVSFNTNAITGIGFEPILTATAPYAPENKVDGPLKGNNGVYVISVYNKTTNPQPMNNDAEKQKYIQLVNSAMSNQLIEVMKNKADIEDNRIKFF</sequence>